<dbReference type="InterPro" id="IPR001254">
    <property type="entry name" value="Trypsin_dom"/>
</dbReference>
<dbReference type="Pfam" id="PF00089">
    <property type="entry name" value="Trypsin"/>
    <property type="match status" value="1"/>
</dbReference>
<proteinExistence type="evidence at transcript level"/>
<dbReference type="InterPro" id="IPR018114">
    <property type="entry name" value="TRYPSIN_HIS"/>
</dbReference>
<dbReference type="SMART" id="SM00020">
    <property type="entry name" value="Tryp_SPc"/>
    <property type="match status" value="1"/>
</dbReference>
<keyword evidence="3" id="KW-0720">Serine protease</keyword>
<keyword evidence="4" id="KW-0732">Signal</keyword>
<comment type="similarity">
    <text evidence="2">Belongs to the peptidase S1 family. CLIP subfamily.</text>
</comment>
<sequence length="321" mass="34697">MKLLATFLGLLIVGVFSDEVIDYSGVKSRVILENNYPWQPPFVAGGGVQGVDSSEHGVTPGRRTTSCLCGTANRGGGRIVGGKVHSRHKYNWIVGIASTQAPRNPFCGGTIISPWHVLTAAHCTMDSRSLVIIAGGYDRSGGEQVTIIAVRQIYDHPQFNRQVLHNDISILFLVSPIPQSLHIGIICLPSRPGASLVGHVLKIIGWGAEQFRGQMTRLPKEVYIHVMDLTSCRRVWQQLHTAGNQLCTLTPGGSACQGDSGGPVVWHNPETNTYELAGAVSFGDSCNSNKPSIQTAVHSFLSWIHSIIQMTVPGQQTCQQV</sequence>
<feature type="domain" description="Peptidase S1" evidence="5">
    <location>
        <begin position="79"/>
        <end position="309"/>
    </location>
</feature>
<evidence type="ECO:0000256" key="4">
    <source>
        <dbReference type="SAM" id="SignalP"/>
    </source>
</evidence>
<evidence type="ECO:0000313" key="6">
    <source>
        <dbReference type="EMBL" id="WXI02741.1"/>
    </source>
</evidence>
<dbReference type="InterPro" id="IPR001314">
    <property type="entry name" value="Peptidase_S1A"/>
</dbReference>
<protein>
    <submittedName>
        <fullName evidence="6">Venom S1 protease 24</fullName>
    </submittedName>
</protein>
<dbReference type="GO" id="GO:0006508">
    <property type="term" value="P:proteolysis"/>
    <property type="evidence" value="ECO:0007669"/>
    <property type="project" value="UniProtKB-KW"/>
</dbReference>
<dbReference type="CDD" id="cd00190">
    <property type="entry name" value="Tryp_SPc"/>
    <property type="match status" value="1"/>
</dbReference>
<dbReference type="AlphaFoldDB" id="A0AB38ZEM3"/>
<dbReference type="EMBL" id="PP517491">
    <property type="protein sequence ID" value="WXI02741.1"/>
    <property type="molecule type" value="mRNA"/>
</dbReference>
<feature type="signal peptide" evidence="4">
    <location>
        <begin position="1"/>
        <end position="17"/>
    </location>
</feature>
<dbReference type="InterPro" id="IPR051487">
    <property type="entry name" value="Ser/Thr_Proteases_Immune/Dev"/>
</dbReference>
<name>A0AB38ZEM3_9HEMI</name>
<dbReference type="InterPro" id="IPR043504">
    <property type="entry name" value="Peptidase_S1_PA_chymotrypsin"/>
</dbReference>
<dbReference type="PROSITE" id="PS00135">
    <property type="entry name" value="TRYPSIN_SER"/>
    <property type="match status" value="1"/>
</dbReference>
<dbReference type="PROSITE" id="PS00134">
    <property type="entry name" value="TRYPSIN_HIS"/>
    <property type="match status" value="1"/>
</dbReference>
<keyword evidence="3 6" id="KW-0645">Protease</keyword>
<dbReference type="InterPro" id="IPR009003">
    <property type="entry name" value="Peptidase_S1_PA"/>
</dbReference>
<feature type="chain" id="PRO_5044299671" evidence="4">
    <location>
        <begin position="18"/>
        <end position="321"/>
    </location>
</feature>
<organism evidence="6">
    <name type="scientific">Oncocephalus sp</name>
    <dbReference type="NCBI Taxonomy" id="2944721"/>
    <lineage>
        <taxon>Eukaryota</taxon>
        <taxon>Metazoa</taxon>
        <taxon>Ecdysozoa</taxon>
        <taxon>Arthropoda</taxon>
        <taxon>Hexapoda</taxon>
        <taxon>Insecta</taxon>
        <taxon>Pterygota</taxon>
        <taxon>Neoptera</taxon>
        <taxon>Paraneoptera</taxon>
        <taxon>Hemiptera</taxon>
        <taxon>Heteroptera</taxon>
        <taxon>Panheteroptera</taxon>
        <taxon>Cimicomorpha</taxon>
        <taxon>Reduviidae</taxon>
        <taxon>Stenopodainae</taxon>
        <taxon>Oncocephalus</taxon>
    </lineage>
</organism>
<keyword evidence="3" id="KW-0378">Hydrolase</keyword>
<dbReference type="PROSITE" id="PS50240">
    <property type="entry name" value="TRYPSIN_DOM"/>
    <property type="match status" value="1"/>
</dbReference>
<dbReference type="Gene3D" id="2.40.10.10">
    <property type="entry name" value="Trypsin-like serine proteases"/>
    <property type="match status" value="1"/>
</dbReference>
<accession>A0AB38ZEM3</accession>
<keyword evidence="1" id="KW-1015">Disulfide bond</keyword>
<dbReference type="FunFam" id="2.40.10.10:FF:000068">
    <property type="entry name" value="transmembrane protease serine 2"/>
    <property type="match status" value="1"/>
</dbReference>
<dbReference type="PANTHER" id="PTHR24256">
    <property type="entry name" value="TRYPTASE-RELATED"/>
    <property type="match status" value="1"/>
</dbReference>
<dbReference type="InterPro" id="IPR033116">
    <property type="entry name" value="TRYPSIN_SER"/>
</dbReference>
<reference evidence="6" key="1">
    <citation type="submission" date="2024-03" db="EMBL/GenBank/DDBJ databases">
        <title>Venom adaptation and exaptation during the trophic switch to blood-feeding by kissing bugs (Reduviidae: Triatominae).</title>
        <authorList>
            <person name="Zdenek C.N."/>
            <person name="Cardoso F.C."/>
            <person name="Robinson S.D."/>
            <person name="Mercedes R.S."/>
            <person name="Raidjoe E.R."/>
            <person name="Hernandez-Vargas M.J."/>
            <person name="Jin J."/>
            <person name="Corzo G."/>
            <person name="Vetter I."/>
            <person name="King G.F."/>
            <person name="Fry B.G."/>
            <person name="Walker A."/>
        </authorList>
    </citation>
    <scope>NUCLEOTIDE SEQUENCE</scope>
</reference>
<evidence type="ECO:0000259" key="5">
    <source>
        <dbReference type="PROSITE" id="PS50240"/>
    </source>
</evidence>
<dbReference type="GO" id="GO:0004252">
    <property type="term" value="F:serine-type endopeptidase activity"/>
    <property type="evidence" value="ECO:0007669"/>
    <property type="project" value="InterPro"/>
</dbReference>
<evidence type="ECO:0000256" key="2">
    <source>
        <dbReference type="ARBA" id="ARBA00024195"/>
    </source>
</evidence>
<evidence type="ECO:0000256" key="3">
    <source>
        <dbReference type="RuleBase" id="RU363034"/>
    </source>
</evidence>
<dbReference type="PRINTS" id="PR00722">
    <property type="entry name" value="CHYMOTRYPSIN"/>
</dbReference>
<evidence type="ECO:0000256" key="1">
    <source>
        <dbReference type="ARBA" id="ARBA00023157"/>
    </source>
</evidence>
<dbReference type="SUPFAM" id="SSF50494">
    <property type="entry name" value="Trypsin-like serine proteases"/>
    <property type="match status" value="1"/>
</dbReference>